<evidence type="ECO:0000256" key="3">
    <source>
        <dbReference type="ARBA" id="ARBA00022525"/>
    </source>
</evidence>
<keyword evidence="6" id="KW-0442">Lipid degradation</keyword>
<dbReference type="InterPro" id="IPR051238">
    <property type="entry name" value="GDSL_esterase/lipase"/>
</dbReference>
<evidence type="ECO:0000256" key="1">
    <source>
        <dbReference type="ARBA" id="ARBA00004613"/>
    </source>
</evidence>
<evidence type="ECO:0000256" key="6">
    <source>
        <dbReference type="ARBA" id="ARBA00022963"/>
    </source>
</evidence>
<evidence type="ECO:0000256" key="7">
    <source>
        <dbReference type="ARBA" id="ARBA00023098"/>
    </source>
</evidence>
<dbReference type="GO" id="GO:0016787">
    <property type="term" value="F:hydrolase activity"/>
    <property type="evidence" value="ECO:0007669"/>
    <property type="project" value="UniProtKB-KW"/>
</dbReference>
<dbReference type="InterPro" id="IPR036514">
    <property type="entry name" value="SGNH_hydro_sf"/>
</dbReference>
<evidence type="ECO:0000313" key="8">
    <source>
        <dbReference type="EMBL" id="KAL0395056.1"/>
    </source>
</evidence>
<comment type="subcellular location">
    <subcellularLocation>
        <location evidence="1">Secreted</location>
    </subcellularLocation>
</comment>
<dbReference type="GO" id="GO:0005576">
    <property type="term" value="C:extracellular region"/>
    <property type="evidence" value="ECO:0007669"/>
    <property type="project" value="UniProtKB-SubCell"/>
</dbReference>
<dbReference type="PANTHER" id="PTHR45650:SF4">
    <property type="entry name" value="GDSL-LIKE LIPASE_ACYLHYDROLASE FAMILY PROTEIN, EXPRESSED"/>
    <property type="match status" value="1"/>
</dbReference>
<feature type="non-terminal residue" evidence="8">
    <location>
        <position position="61"/>
    </location>
</feature>
<dbReference type="GO" id="GO:0016042">
    <property type="term" value="P:lipid catabolic process"/>
    <property type="evidence" value="ECO:0007669"/>
    <property type="project" value="UniProtKB-KW"/>
</dbReference>
<dbReference type="Gene3D" id="3.40.50.1110">
    <property type="entry name" value="SGNH hydrolase"/>
    <property type="match status" value="1"/>
</dbReference>
<dbReference type="EMBL" id="JACGWN010000016">
    <property type="protein sequence ID" value="KAL0395056.1"/>
    <property type="molecule type" value="Genomic_DNA"/>
</dbReference>
<name>A0AAW2SU51_9LAMI</name>
<reference evidence="8" key="1">
    <citation type="submission" date="2020-06" db="EMBL/GenBank/DDBJ databases">
        <authorList>
            <person name="Li T."/>
            <person name="Hu X."/>
            <person name="Zhang T."/>
            <person name="Song X."/>
            <person name="Zhang H."/>
            <person name="Dai N."/>
            <person name="Sheng W."/>
            <person name="Hou X."/>
            <person name="Wei L."/>
        </authorList>
    </citation>
    <scope>NUCLEOTIDE SEQUENCE</scope>
    <source>
        <strain evidence="8">KEN1</strain>
        <tissue evidence="8">Leaf</tissue>
    </source>
</reference>
<keyword evidence="3" id="KW-0964">Secreted</keyword>
<comment type="caution">
    <text evidence="8">The sequence shown here is derived from an EMBL/GenBank/DDBJ whole genome shotgun (WGS) entry which is preliminary data.</text>
</comment>
<keyword evidence="4" id="KW-0732">Signal</keyword>
<dbReference type="PANTHER" id="PTHR45650">
    <property type="entry name" value="GDSL-LIKE LIPASE/ACYLHYDROLASE-RELATED"/>
    <property type="match status" value="1"/>
</dbReference>
<protein>
    <submittedName>
        <fullName evidence="8">GDSL esterase/lipase</fullName>
    </submittedName>
</protein>
<evidence type="ECO:0000256" key="2">
    <source>
        <dbReference type="ARBA" id="ARBA00008668"/>
    </source>
</evidence>
<reference evidence="8" key="2">
    <citation type="journal article" date="2024" name="Plant">
        <title>Genomic evolution and insights into agronomic trait innovations of Sesamum species.</title>
        <authorList>
            <person name="Miao H."/>
            <person name="Wang L."/>
            <person name="Qu L."/>
            <person name="Liu H."/>
            <person name="Sun Y."/>
            <person name="Le M."/>
            <person name="Wang Q."/>
            <person name="Wei S."/>
            <person name="Zheng Y."/>
            <person name="Lin W."/>
            <person name="Duan Y."/>
            <person name="Cao H."/>
            <person name="Xiong S."/>
            <person name="Wang X."/>
            <person name="Wei L."/>
            <person name="Li C."/>
            <person name="Ma Q."/>
            <person name="Ju M."/>
            <person name="Zhao R."/>
            <person name="Li G."/>
            <person name="Mu C."/>
            <person name="Tian Q."/>
            <person name="Mei H."/>
            <person name="Zhang T."/>
            <person name="Gao T."/>
            <person name="Zhang H."/>
        </authorList>
    </citation>
    <scope>NUCLEOTIDE SEQUENCE</scope>
    <source>
        <strain evidence="8">KEN1</strain>
    </source>
</reference>
<organism evidence="8">
    <name type="scientific">Sesamum latifolium</name>
    <dbReference type="NCBI Taxonomy" id="2727402"/>
    <lineage>
        <taxon>Eukaryota</taxon>
        <taxon>Viridiplantae</taxon>
        <taxon>Streptophyta</taxon>
        <taxon>Embryophyta</taxon>
        <taxon>Tracheophyta</taxon>
        <taxon>Spermatophyta</taxon>
        <taxon>Magnoliopsida</taxon>
        <taxon>eudicotyledons</taxon>
        <taxon>Gunneridae</taxon>
        <taxon>Pentapetalae</taxon>
        <taxon>asterids</taxon>
        <taxon>lamiids</taxon>
        <taxon>Lamiales</taxon>
        <taxon>Pedaliaceae</taxon>
        <taxon>Sesamum</taxon>
    </lineage>
</organism>
<comment type="similarity">
    <text evidence="2">Belongs to the 'GDSL' lipolytic enzyme family.</text>
</comment>
<feature type="non-terminal residue" evidence="8">
    <location>
        <position position="1"/>
    </location>
</feature>
<proteinExistence type="inferred from homology"/>
<keyword evidence="7" id="KW-0443">Lipid metabolism</keyword>
<evidence type="ECO:0000256" key="5">
    <source>
        <dbReference type="ARBA" id="ARBA00022801"/>
    </source>
</evidence>
<sequence length="61" mass="6496">LSPCCCFTSFLFGDSLVDAGNNNYLFTLSKADSPPYGIDFTPSGGRPTGRFTNGRTIADIV</sequence>
<keyword evidence="5" id="KW-0378">Hydrolase</keyword>
<evidence type="ECO:0000256" key="4">
    <source>
        <dbReference type="ARBA" id="ARBA00022729"/>
    </source>
</evidence>
<gene>
    <name evidence="8" type="ORF">Slati_4471800</name>
</gene>
<accession>A0AAW2SU51</accession>
<dbReference type="AlphaFoldDB" id="A0AAW2SU51"/>